<evidence type="ECO:0000313" key="2">
    <source>
        <dbReference type="EMBL" id="BCR85591.1"/>
    </source>
</evidence>
<dbReference type="GeneID" id="66979950"/>
<dbReference type="Pfam" id="PF20255">
    <property type="entry name" value="DUF6606"/>
    <property type="match status" value="1"/>
</dbReference>
<evidence type="ECO:0000313" key="3">
    <source>
        <dbReference type="Proteomes" id="UP000637239"/>
    </source>
</evidence>
<reference evidence="2" key="2">
    <citation type="submission" date="2021-02" db="EMBL/GenBank/DDBJ databases">
        <title>Aspergillus chevalieri M1 genome sequence.</title>
        <authorList>
            <person name="Kadooka C."/>
            <person name="Mori K."/>
            <person name="Futagami T."/>
        </authorList>
    </citation>
    <scope>NUCLEOTIDE SEQUENCE</scope>
    <source>
        <strain evidence="2">M1</strain>
    </source>
</reference>
<dbReference type="InterPro" id="IPR046541">
    <property type="entry name" value="DUF6606"/>
</dbReference>
<feature type="domain" description="DUF6606" evidence="1">
    <location>
        <begin position="11"/>
        <end position="179"/>
    </location>
</feature>
<organism evidence="2 3">
    <name type="scientific">Aspergillus chevalieri</name>
    <name type="common">Eurotium chevalieri</name>
    <dbReference type="NCBI Taxonomy" id="182096"/>
    <lineage>
        <taxon>Eukaryota</taxon>
        <taxon>Fungi</taxon>
        <taxon>Dikarya</taxon>
        <taxon>Ascomycota</taxon>
        <taxon>Pezizomycotina</taxon>
        <taxon>Eurotiomycetes</taxon>
        <taxon>Eurotiomycetidae</taxon>
        <taxon>Eurotiales</taxon>
        <taxon>Aspergillaceae</taxon>
        <taxon>Aspergillus</taxon>
        <taxon>Aspergillus subgen. Aspergillus</taxon>
    </lineage>
</organism>
<proteinExistence type="predicted"/>
<protein>
    <recommendedName>
        <fullName evidence="1">DUF6606 domain-containing protein</fullName>
    </recommendedName>
</protein>
<dbReference type="RefSeq" id="XP_043134113.1">
    <property type="nucleotide sequence ID" value="XM_043285420.1"/>
</dbReference>
<reference evidence="2" key="1">
    <citation type="submission" date="2021-01" db="EMBL/GenBank/DDBJ databases">
        <authorList>
            <consortium name="Aspergillus chevalieri M1 genome sequencing consortium"/>
            <person name="Kazuki M."/>
            <person name="Futagami T."/>
        </authorList>
    </citation>
    <scope>NUCLEOTIDE SEQUENCE</scope>
    <source>
        <strain evidence="2">M1</strain>
    </source>
</reference>
<keyword evidence="3" id="KW-1185">Reference proteome</keyword>
<dbReference type="AlphaFoldDB" id="A0A7R7VJ11"/>
<gene>
    <name evidence="2" type="ORF">ACHE_21049A</name>
</gene>
<dbReference type="EMBL" id="AP024417">
    <property type="protein sequence ID" value="BCR85591.1"/>
    <property type="molecule type" value="Genomic_DNA"/>
</dbReference>
<accession>A0A7R7VJ11</accession>
<name>A0A7R7VJ11_ASPCH</name>
<evidence type="ECO:0000259" key="1">
    <source>
        <dbReference type="Pfam" id="PF20255"/>
    </source>
</evidence>
<sequence>MTIDRTLELTFNHVVLPPKLSGEQDCKVEDIERELLSRLLCAIKTIGSCGEDDLPIWHNIVNTLQSCGPVDEKRYVNKVALTNVFHDLDSQHAVILRIAEQNAECIQEVIFEAFEASPTAEETLASQGALQWDFPSVAVSFRSKFEKSVFQDSLVSFLEKANLEPLDELAAKTSKAGVKFLKLAIQLTLRS</sequence>
<dbReference type="Proteomes" id="UP000637239">
    <property type="component" value="Chromosome 2"/>
</dbReference>
<dbReference type="KEGG" id="ache:ACHE_21049A"/>